<dbReference type="InterPro" id="IPR012349">
    <property type="entry name" value="Split_barrel_FMN-bd"/>
</dbReference>
<dbReference type="Proteomes" id="UP000823882">
    <property type="component" value="Unassembled WGS sequence"/>
</dbReference>
<evidence type="ECO:0000256" key="3">
    <source>
        <dbReference type="ARBA" id="ARBA00038054"/>
    </source>
</evidence>
<dbReference type="SUPFAM" id="SSF50475">
    <property type="entry name" value="FMN-binding split barrel"/>
    <property type="match status" value="1"/>
</dbReference>
<dbReference type="AlphaFoldDB" id="A0A9D2SZH3"/>
<comment type="similarity">
    <text evidence="3">Belongs to the flavoredoxin family.</text>
</comment>
<dbReference type="PANTHER" id="PTHR43567:SF1">
    <property type="entry name" value="FLAVOREDOXIN"/>
    <property type="match status" value="1"/>
</dbReference>
<reference evidence="5" key="2">
    <citation type="submission" date="2021-04" db="EMBL/GenBank/DDBJ databases">
        <authorList>
            <person name="Gilroy R."/>
        </authorList>
    </citation>
    <scope>NUCLEOTIDE SEQUENCE</scope>
    <source>
        <strain evidence="5">CHK186-1790</strain>
    </source>
</reference>
<evidence type="ECO:0000256" key="2">
    <source>
        <dbReference type="ARBA" id="ARBA00022630"/>
    </source>
</evidence>
<proteinExistence type="inferred from homology"/>
<comment type="caution">
    <text evidence="5">The sequence shown here is derived from an EMBL/GenBank/DDBJ whole genome shotgun (WGS) entry which is preliminary data.</text>
</comment>
<organism evidence="5 6">
    <name type="scientific">Candidatus Intestinimonas pullistercoris</name>
    <dbReference type="NCBI Taxonomy" id="2838623"/>
    <lineage>
        <taxon>Bacteria</taxon>
        <taxon>Bacillati</taxon>
        <taxon>Bacillota</taxon>
        <taxon>Clostridia</taxon>
        <taxon>Eubacteriales</taxon>
        <taxon>Intestinimonas</taxon>
    </lineage>
</organism>
<evidence type="ECO:0000313" key="6">
    <source>
        <dbReference type="Proteomes" id="UP000823882"/>
    </source>
</evidence>
<dbReference type="InterPro" id="IPR052174">
    <property type="entry name" value="Flavoredoxin"/>
</dbReference>
<dbReference type="InterPro" id="IPR002563">
    <property type="entry name" value="Flavin_Rdtase-like_dom"/>
</dbReference>
<dbReference type="GO" id="GO:0010181">
    <property type="term" value="F:FMN binding"/>
    <property type="evidence" value="ECO:0007669"/>
    <property type="project" value="InterPro"/>
</dbReference>
<evidence type="ECO:0000259" key="4">
    <source>
        <dbReference type="SMART" id="SM00903"/>
    </source>
</evidence>
<evidence type="ECO:0000313" key="5">
    <source>
        <dbReference type="EMBL" id="HJC41518.1"/>
    </source>
</evidence>
<feature type="domain" description="Flavin reductase like" evidence="4">
    <location>
        <begin position="42"/>
        <end position="187"/>
    </location>
</feature>
<evidence type="ECO:0000256" key="1">
    <source>
        <dbReference type="ARBA" id="ARBA00001917"/>
    </source>
</evidence>
<gene>
    <name evidence="5" type="ORF">H9701_08195</name>
</gene>
<accession>A0A9D2SZH3</accession>
<dbReference type="GO" id="GO:0016646">
    <property type="term" value="F:oxidoreductase activity, acting on the CH-NH group of donors, NAD or NADP as acceptor"/>
    <property type="evidence" value="ECO:0007669"/>
    <property type="project" value="UniProtKB-ARBA"/>
</dbReference>
<sequence length="223" mass="24540">MCVLAFFSVSDKITVTRAEGTLPRTGKEVAAMKKDFGVKPYLYPMPAYMIGTYNEDDSVDVMMMAWGGICAEDMVALNLEAEHKTVANIKARKAFTLAVPGTDTLEASDFLGIASANKMADKFRRTGLHAEKSQRVDAPVIEEYPLTLECELVEMQDQPYGLRVLGRIVNVLADEKVLDEAGKIDAGKLQTFAFDQMRHGYYAMGEKVGQAWHSGAGLMKQEG</sequence>
<dbReference type="EMBL" id="DWWJ01000148">
    <property type="protein sequence ID" value="HJC41518.1"/>
    <property type="molecule type" value="Genomic_DNA"/>
</dbReference>
<protein>
    <submittedName>
        <fullName evidence="5">Flavin reductase family protein</fullName>
    </submittedName>
</protein>
<dbReference type="Pfam" id="PF01613">
    <property type="entry name" value="Flavin_Reduct"/>
    <property type="match status" value="1"/>
</dbReference>
<dbReference type="PANTHER" id="PTHR43567">
    <property type="entry name" value="FLAVOREDOXIN-RELATED-RELATED"/>
    <property type="match status" value="1"/>
</dbReference>
<dbReference type="Gene3D" id="2.30.110.10">
    <property type="entry name" value="Electron Transport, Fmn-binding Protein, Chain A"/>
    <property type="match status" value="1"/>
</dbReference>
<keyword evidence="2" id="KW-0285">Flavoprotein</keyword>
<dbReference type="SMART" id="SM00903">
    <property type="entry name" value="Flavin_Reduct"/>
    <property type="match status" value="1"/>
</dbReference>
<comment type="cofactor">
    <cofactor evidence="1">
        <name>FMN</name>
        <dbReference type="ChEBI" id="CHEBI:58210"/>
    </cofactor>
</comment>
<name>A0A9D2SZH3_9FIRM</name>
<reference evidence="5" key="1">
    <citation type="journal article" date="2021" name="PeerJ">
        <title>Extensive microbial diversity within the chicken gut microbiome revealed by metagenomics and culture.</title>
        <authorList>
            <person name="Gilroy R."/>
            <person name="Ravi A."/>
            <person name="Getino M."/>
            <person name="Pursley I."/>
            <person name="Horton D.L."/>
            <person name="Alikhan N.F."/>
            <person name="Baker D."/>
            <person name="Gharbi K."/>
            <person name="Hall N."/>
            <person name="Watson M."/>
            <person name="Adriaenssens E.M."/>
            <person name="Foster-Nyarko E."/>
            <person name="Jarju S."/>
            <person name="Secka A."/>
            <person name="Antonio M."/>
            <person name="Oren A."/>
            <person name="Chaudhuri R.R."/>
            <person name="La Ragione R."/>
            <person name="Hildebrand F."/>
            <person name="Pallen M.J."/>
        </authorList>
    </citation>
    <scope>NUCLEOTIDE SEQUENCE</scope>
    <source>
        <strain evidence="5">CHK186-1790</strain>
    </source>
</reference>